<dbReference type="PANTHER" id="PTHR43820:SF4">
    <property type="entry name" value="HIGH-AFFINITY BRANCHED-CHAIN AMINO ACID TRANSPORT ATP-BINDING PROTEIN LIVF"/>
    <property type="match status" value="1"/>
</dbReference>
<dbReference type="InterPro" id="IPR052156">
    <property type="entry name" value="BCAA_Transport_ATP-bd_LivF"/>
</dbReference>
<dbReference type="InterPro" id="IPR027417">
    <property type="entry name" value="P-loop_NTPase"/>
</dbReference>
<dbReference type="PATRIC" id="fig|1462.6.peg.1436"/>
<proteinExistence type="inferred from homology"/>
<dbReference type="SMART" id="SM00382">
    <property type="entry name" value="AAA"/>
    <property type="match status" value="1"/>
</dbReference>
<dbReference type="GO" id="GO:0005524">
    <property type="term" value="F:ATP binding"/>
    <property type="evidence" value="ECO:0007669"/>
    <property type="project" value="UniProtKB-KW"/>
</dbReference>
<accession>A0A0D8BN50</accession>
<dbReference type="InterPro" id="IPR003593">
    <property type="entry name" value="AAA+_ATPase"/>
</dbReference>
<comment type="similarity">
    <text evidence="1">Belongs to the ABC transporter superfamily.</text>
</comment>
<dbReference type="GO" id="GO:0016887">
    <property type="term" value="F:ATP hydrolysis activity"/>
    <property type="evidence" value="ECO:0007669"/>
    <property type="project" value="InterPro"/>
</dbReference>
<dbReference type="InterPro" id="IPR003439">
    <property type="entry name" value="ABC_transporter-like_ATP-bd"/>
</dbReference>
<feature type="domain" description="ABC transporter" evidence="6">
    <location>
        <begin position="2"/>
        <end position="235"/>
    </location>
</feature>
<keyword evidence="3" id="KW-0547">Nucleotide-binding</keyword>
<evidence type="ECO:0000256" key="1">
    <source>
        <dbReference type="ARBA" id="ARBA00005417"/>
    </source>
</evidence>
<dbReference type="EMBL" id="JYBP01000003">
    <property type="protein sequence ID" value="KJE25638.1"/>
    <property type="molecule type" value="Genomic_DNA"/>
</dbReference>
<dbReference type="GO" id="GO:0015658">
    <property type="term" value="F:branched-chain amino acid transmembrane transporter activity"/>
    <property type="evidence" value="ECO:0007669"/>
    <property type="project" value="TreeGrafter"/>
</dbReference>
<dbReference type="RefSeq" id="WP_044731327.1">
    <property type="nucleotide sequence ID" value="NZ_JYBP01000003.1"/>
</dbReference>
<dbReference type="OrthoDB" id="9776369at2"/>
<dbReference type="PANTHER" id="PTHR43820">
    <property type="entry name" value="HIGH-AFFINITY BRANCHED-CHAIN AMINO ACID TRANSPORT ATP-BINDING PROTEIN LIVF"/>
    <property type="match status" value="1"/>
</dbReference>
<evidence type="ECO:0000259" key="6">
    <source>
        <dbReference type="PROSITE" id="PS50893"/>
    </source>
</evidence>
<dbReference type="InterPro" id="IPR017871">
    <property type="entry name" value="ABC_transporter-like_CS"/>
</dbReference>
<dbReference type="AlphaFoldDB" id="A0A0D8BN50"/>
<organism evidence="7 8">
    <name type="scientific">Geobacillus kaustophilus</name>
    <dbReference type="NCBI Taxonomy" id="1462"/>
    <lineage>
        <taxon>Bacteria</taxon>
        <taxon>Bacillati</taxon>
        <taxon>Bacillota</taxon>
        <taxon>Bacilli</taxon>
        <taxon>Bacillales</taxon>
        <taxon>Anoxybacillaceae</taxon>
        <taxon>Geobacillus</taxon>
        <taxon>Geobacillus thermoleovorans group</taxon>
    </lineage>
</organism>
<keyword evidence="2" id="KW-0813">Transport</keyword>
<sequence length="235" mass="25478">MLEVANVSVRYGSFAAIRDVTFSVKRGEIAVLLGANGAGKSTLFRTISGLHKPVQGEIRLDGERIDSLPPDRIVGRGVVQCAEGRKLFPRMSVYENLLMGAYVHRKDKEGIRRSIEHVYELFPILREKQNAPAGSLSGGQQQMLAIGRALMSRPAVLLLDEPSIGLAPLIVEQMFATIKQINEGGTTILLAEQNAHAALSIAHRGYVFENGTIVASGTAEELLANDDVRKAYIGT</sequence>
<dbReference type="Gene3D" id="3.40.50.300">
    <property type="entry name" value="P-loop containing nucleotide triphosphate hydrolases"/>
    <property type="match status" value="1"/>
</dbReference>
<dbReference type="PROSITE" id="PS50893">
    <property type="entry name" value="ABC_TRANSPORTER_2"/>
    <property type="match status" value="1"/>
</dbReference>
<dbReference type="CDD" id="cd03224">
    <property type="entry name" value="ABC_TM1139_LivF_branched"/>
    <property type="match status" value="1"/>
</dbReference>
<protein>
    <submittedName>
        <fullName evidence="7">ABC transporter family protein</fullName>
    </submittedName>
</protein>
<evidence type="ECO:0000256" key="2">
    <source>
        <dbReference type="ARBA" id="ARBA00022448"/>
    </source>
</evidence>
<keyword evidence="5" id="KW-0029">Amino-acid transport</keyword>
<evidence type="ECO:0000256" key="5">
    <source>
        <dbReference type="ARBA" id="ARBA00022970"/>
    </source>
</evidence>
<dbReference type="SUPFAM" id="SSF52540">
    <property type="entry name" value="P-loop containing nucleoside triphosphate hydrolases"/>
    <property type="match status" value="1"/>
</dbReference>
<name>A0A0D8BN50_GEOKU</name>
<keyword evidence="4" id="KW-0067">ATP-binding</keyword>
<dbReference type="Pfam" id="PF00005">
    <property type="entry name" value="ABC_tran"/>
    <property type="match status" value="1"/>
</dbReference>
<dbReference type="Proteomes" id="UP000032522">
    <property type="component" value="Unassembled WGS sequence"/>
</dbReference>
<reference evidence="7 8" key="1">
    <citation type="submission" date="2015-01" db="EMBL/GenBank/DDBJ databases">
        <authorList>
            <person name="Filippidou S."/>
            <person name="Jeanneret N."/>
            <person name="Russel-Delif L."/>
            <person name="Junier T."/>
            <person name="Wunderlin T."/>
            <person name="Molina V."/>
            <person name="Johnson S.L."/>
            <person name="Davenport K.W."/>
            <person name="Chain P.S."/>
            <person name="Dorador C."/>
            <person name="Junier P."/>
        </authorList>
    </citation>
    <scope>NUCLEOTIDE SEQUENCE [LARGE SCALE GENOMIC DNA]</scope>
    <source>
        <strain evidence="7 8">Et7/4</strain>
    </source>
</reference>
<gene>
    <name evidence="7" type="ORF">LG52_1247</name>
</gene>
<evidence type="ECO:0000313" key="7">
    <source>
        <dbReference type="EMBL" id="KJE25638.1"/>
    </source>
</evidence>
<comment type="caution">
    <text evidence="7">The sequence shown here is derived from an EMBL/GenBank/DDBJ whole genome shotgun (WGS) entry which is preliminary data.</text>
</comment>
<dbReference type="PROSITE" id="PS00211">
    <property type="entry name" value="ABC_TRANSPORTER_1"/>
    <property type="match status" value="1"/>
</dbReference>
<evidence type="ECO:0000256" key="3">
    <source>
        <dbReference type="ARBA" id="ARBA00022741"/>
    </source>
</evidence>
<evidence type="ECO:0000313" key="8">
    <source>
        <dbReference type="Proteomes" id="UP000032522"/>
    </source>
</evidence>
<dbReference type="GO" id="GO:0015807">
    <property type="term" value="P:L-amino acid transport"/>
    <property type="evidence" value="ECO:0007669"/>
    <property type="project" value="TreeGrafter"/>
</dbReference>
<evidence type="ECO:0000256" key="4">
    <source>
        <dbReference type="ARBA" id="ARBA00022840"/>
    </source>
</evidence>